<dbReference type="NCBIfam" id="NF008352">
    <property type="entry name" value="PRK11139.1"/>
    <property type="match status" value="1"/>
</dbReference>
<evidence type="ECO:0000256" key="4">
    <source>
        <dbReference type="ARBA" id="ARBA00023163"/>
    </source>
</evidence>
<name>A0A2S7IWS0_9HYPH</name>
<dbReference type="GO" id="GO:0043565">
    <property type="term" value="F:sequence-specific DNA binding"/>
    <property type="evidence" value="ECO:0007669"/>
    <property type="project" value="TreeGrafter"/>
</dbReference>
<dbReference type="Proteomes" id="UP000238493">
    <property type="component" value="Unassembled WGS sequence"/>
</dbReference>
<dbReference type="InterPro" id="IPR036388">
    <property type="entry name" value="WH-like_DNA-bd_sf"/>
</dbReference>
<dbReference type="InterPro" id="IPR005119">
    <property type="entry name" value="LysR_subst-bd"/>
</dbReference>
<protein>
    <submittedName>
        <fullName evidence="6">LysR family transcriptional regulator</fullName>
    </submittedName>
</protein>
<dbReference type="CDD" id="cd08432">
    <property type="entry name" value="PBP2_GcdR_TrpI_HvrB_AmpR_like"/>
    <property type="match status" value="1"/>
</dbReference>
<dbReference type="SUPFAM" id="SSF53850">
    <property type="entry name" value="Periplasmic binding protein-like II"/>
    <property type="match status" value="1"/>
</dbReference>
<evidence type="ECO:0000256" key="1">
    <source>
        <dbReference type="ARBA" id="ARBA00009437"/>
    </source>
</evidence>
<evidence type="ECO:0000256" key="2">
    <source>
        <dbReference type="ARBA" id="ARBA00023015"/>
    </source>
</evidence>
<dbReference type="RefSeq" id="WP_104756790.1">
    <property type="nucleotide sequence ID" value="NZ_JBHEEO010000001.1"/>
</dbReference>
<dbReference type="Gene3D" id="3.40.190.10">
    <property type="entry name" value="Periplasmic binding protein-like II"/>
    <property type="match status" value="2"/>
</dbReference>
<dbReference type="Pfam" id="PF00126">
    <property type="entry name" value="HTH_1"/>
    <property type="match status" value="1"/>
</dbReference>
<evidence type="ECO:0000313" key="6">
    <source>
        <dbReference type="EMBL" id="PQA72408.1"/>
    </source>
</evidence>
<keyword evidence="4" id="KW-0804">Transcription</keyword>
<evidence type="ECO:0000256" key="3">
    <source>
        <dbReference type="ARBA" id="ARBA00023125"/>
    </source>
</evidence>
<dbReference type="PANTHER" id="PTHR30537">
    <property type="entry name" value="HTH-TYPE TRANSCRIPTIONAL REGULATOR"/>
    <property type="match status" value="1"/>
</dbReference>
<comment type="caution">
    <text evidence="6">The sequence shown here is derived from an EMBL/GenBank/DDBJ whole genome shotgun (WGS) entry which is preliminary data.</text>
</comment>
<keyword evidence="2" id="KW-0805">Transcription regulation</keyword>
<dbReference type="InterPro" id="IPR058163">
    <property type="entry name" value="LysR-type_TF_proteobact-type"/>
</dbReference>
<keyword evidence="7" id="KW-1185">Reference proteome</keyword>
<proteinExistence type="inferred from homology"/>
<reference evidence="6 7" key="1">
    <citation type="submission" date="2018-02" db="EMBL/GenBank/DDBJ databases">
        <title>Draft genome sequence of Ochrobactrum oryzae found in Brazil.</title>
        <authorList>
            <person name="Cerdeira L."/>
            <person name="Andrade F."/>
            <person name="Zacariotto T."/>
            <person name="Barbosa B."/>
            <person name="Santos S."/>
            <person name="Cassetari V."/>
            <person name="Lincopan N."/>
        </authorList>
    </citation>
    <scope>NUCLEOTIDE SEQUENCE [LARGE SCALE GENOMIC DNA]</scope>
    <source>
        <strain evidence="6 7">OA447</strain>
    </source>
</reference>
<dbReference type="OrthoDB" id="9793571at2"/>
<sequence>MTTALPPLSAIRVFESAARHASFTRAAEELGMTQAAVSYQIKILEERVGAPLFLRMPRQVELTEFGKCLAPAITEAFDAMRNAFASLREDAEGTLTISVLATFAANWLAHRLGSFQMRHPSLAVRLDTSDSVIDFATTNVDIAIRSGFGKWPGLEAHQLIKASFTPMLSPALAATIGGVKEPADLLRLKIIDVSDPWWKIWFNAAGIENPPMQGNTQSRLGAQHIEGRATVAGQGVGILTPAFHQIEIATGQLIQPFDILCDDGRAYWLVYPKSRRNMPKVRAFREWILSELDCG</sequence>
<organism evidence="6 7">
    <name type="scientific">Brucella oryzae</name>
    <dbReference type="NCBI Taxonomy" id="335286"/>
    <lineage>
        <taxon>Bacteria</taxon>
        <taxon>Pseudomonadati</taxon>
        <taxon>Pseudomonadota</taxon>
        <taxon>Alphaproteobacteria</taxon>
        <taxon>Hyphomicrobiales</taxon>
        <taxon>Brucellaceae</taxon>
        <taxon>Brucella/Ochrobactrum group</taxon>
        <taxon>Brucella</taxon>
    </lineage>
</organism>
<comment type="similarity">
    <text evidence="1">Belongs to the LysR transcriptional regulatory family.</text>
</comment>
<gene>
    <name evidence="6" type="ORF">C3731_16890</name>
</gene>
<evidence type="ECO:0000259" key="5">
    <source>
        <dbReference type="PROSITE" id="PS50931"/>
    </source>
</evidence>
<dbReference type="GO" id="GO:0003700">
    <property type="term" value="F:DNA-binding transcription factor activity"/>
    <property type="evidence" value="ECO:0007669"/>
    <property type="project" value="InterPro"/>
</dbReference>
<accession>A0A2S7IWS0</accession>
<dbReference type="PRINTS" id="PR00039">
    <property type="entry name" value="HTHLYSR"/>
</dbReference>
<dbReference type="Gene3D" id="1.10.10.10">
    <property type="entry name" value="Winged helix-like DNA-binding domain superfamily/Winged helix DNA-binding domain"/>
    <property type="match status" value="1"/>
</dbReference>
<dbReference type="AlphaFoldDB" id="A0A2S7IWS0"/>
<keyword evidence="3" id="KW-0238">DNA-binding</keyword>
<dbReference type="SUPFAM" id="SSF46785">
    <property type="entry name" value="Winged helix' DNA-binding domain"/>
    <property type="match status" value="1"/>
</dbReference>
<feature type="domain" description="HTH lysR-type" evidence="5">
    <location>
        <begin position="6"/>
        <end position="63"/>
    </location>
</feature>
<dbReference type="FunFam" id="1.10.10.10:FF:000038">
    <property type="entry name" value="Glycine cleavage system transcriptional activator"/>
    <property type="match status" value="1"/>
</dbReference>
<dbReference type="InterPro" id="IPR000847">
    <property type="entry name" value="LysR_HTH_N"/>
</dbReference>
<evidence type="ECO:0000313" key="7">
    <source>
        <dbReference type="Proteomes" id="UP000238493"/>
    </source>
</evidence>
<dbReference type="InterPro" id="IPR036390">
    <property type="entry name" value="WH_DNA-bd_sf"/>
</dbReference>
<dbReference type="Pfam" id="PF03466">
    <property type="entry name" value="LysR_substrate"/>
    <property type="match status" value="1"/>
</dbReference>
<dbReference type="GO" id="GO:0006351">
    <property type="term" value="P:DNA-templated transcription"/>
    <property type="evidence" value="ECO:0007669"/>
    <property type="project" value="TreeGrafter"/>
</dbReference>
<dbReference type="PANTHER" id="PTHR30537:SF74">
    <property type="entry name" value="HTH-TYPE TRANSCRIPTIONAL REGULATOR TRPI"/>
    <property type="match status" value="1"/>
</dbReference>
<dbReference type="PROSITE" id="PS50931">
    <property type="entry name" value="HTH_LYSR"/>
    <property type="match status" value="1"/>
</dbReference>
<dbReference type="EMBL" id="PTRC01000029">
    <property type="protein sequence ID" value="PQA72408.1"/>
    <property type="molecule type" value="Genomic_DNA"/>
</dbReference>